<dbReference type="AlphaFoldDB" id="A0A7X9NZX7"/>
<feature type="signal peptide" evidence="1">
    <location>
        <begin position="1"/>
        <end position="21"/>
    </location>
</feature>
<accession>A0A7X9NZX7</accession>
<gene>
    <name evidence="2" type="ORF">HHU12_03220</name>
</gene>
<dbReference type="Proteomes" id="UP000576082">
    <property type="component" value="Unassembled WGS sequence"/>
</dbReference>
<dbReference type="EMBL" id="JABANE010000006">
    <property type="protein sequence ID" value="NME66968.1"/>
    <property type="molecule type" value="Genomic_DNA"/>
</dbReference>
<evidence type="ECO:0000313" key="3">
    <source>
        <dbReference type="Proteomes" id="UP000576082"/>
    </source>
</evidence>
<reference evidence="2 3" key="1">
    <citation type="submission" date="2020-04" db="EMBL/GenBank/DDBJ databases">
        <title>Flammeovirga sp. SR4, a novel species isolated from seawater.</title>
        <authorList>
            <person name="Wang X."/>
        </authorList>
    </citation>
    <scope>NUCLEOTIDE SEQUENCE [LARGE SCALE GENOMIC DNA]</scope>
    <source>
        <strain evidence="2 3">ATCC 23126</strain>
    </source>
</reference>
<sequence length="376" mass="41894">MKKVYCLTFLLWTYCFQSVNAQCVQTDLAIGAFGNYYIPSDYELCSDLRADLNGVNGITSASLQESSLTIKAGTDITITAATFSFFYVNLIIEEGAILRINGNMQIEDTDPYDSSFQIDGQLIISGDLSTSAWSFREEDTGADIVIDGNGYVQIGGDFNSGTMDPDKISDGITWDIDCGNIKENLTCSDLPVELSYFQASVTEETVILEWETATEVNSSHFDIERTLDLKNWEKIGTLQSSGNSQTAIFYEFEDDLLSEKSYYRLKQVDIDGKYTYYGPIEVNKSGNSSLSMMILPNRISSGEEVQFSISGLSIGNDIQIQVYNNQGHLVYYDKVVDNNVNHFLKTTNINDQLSSGMYFVVVNSGRDIVKEKLLVN</sequence>
<organism evidence="2 3">
    <name type="scientific">Flammeovirga aprica JL-4</name>
    <dbReference type="NCBI Taxonomy" id="694437"/>
    <lineage>
        <taxon>Bacteria</taxon>
        <taxon>Pseudomonadati</taxon>
        <taxon>Bacteroidota</taxon>
        <taxon>Cytophagia</taxon>
        <taxon>Cytophagales</taxon>
        <taxon>Flammeovirgaceae</taxon>
        <taxon>Flammeovirga</taxon>
    </lineage>
</organism>
<protein>
    <submittedName>
        <fullName evidence="2">T9SS type A sorting domain-containing protein</fullName>
    </submittedName>
</protein>
<comment type="caution">
    <text evidence="2">The sequence shown here is derived from an EMBL/GenBank/DDBJ whole genome shotgun (WGS) entry which is preliminary data.</text>
</comment>
<dbReference type="InterPro" id="IPR026444">
    <property type="entry name" value="Secre_tail"/>
</dbReference>
<dbReference type="RefSeq" id="WP_169654950.1">
    <property type="nucleotide sequence ID" value="NZ_JABANE010000006.1"/>
</dbReference>
<feature type="chain" id="PRO_5031017914" evidence="1">
    <location>
        <begin position="22"/>
        <end position="376"/>
    </location>
</feature>
<keyword evidence="3" id="KW-1185">Reference proteome</keyword>
<proteinExistence type="predicted"/>
<dbReference type="NCBIfam" id="TIGR04183">
    <property type="entry name" value="Por_Secre_tail"/>
    <property type="match status" value="1"/>
</dbReference>
<name>A0A7X9NZX7_9BACT</name>
<keyword evidence="1" id="KW-0732">Signal</keyword>
<evidence type="ECO:0000256" key="1">
    <source>
        <dbReference type="SAM" id="SignalP"/>
    </source>
</evidence>
<evidence type="ECO:0000313" key="2">
    <source>
        <dbReference type="EMBL" id="NME66968.1"/>
    </source>
</evidence>